<dbReference type="EMBL" id="PYWC01000018">
    <property type="protein sequence ID" value="PWW77952.1"/>
    <property type="molecule type" value="Genomic_DNA"/>
</dbReference>
<name>A0A317SU97_9PEZI</name>
<evidence type="ECO:0000256" key="1">
    <source>
        <dbReference type="SAM" id="MobiDB-lite"/>
    </source>
</evidence>
<comment type="caution">
    <text evidence="2">The sequence shown here is derived from an EMBL/GenBank/DDBJ whole genome shotgun (WGS) entry which is preliminary data.</text>
</comment>
<dbReference type="Proteomes" id="UP000246991">
    <property type="component" value="Unassembled WGS sequence"/>
</dbReference>
<sequence length="69" mass="7469">VDKQRVEKDFGGSKKDASGCDIGRNGNEKSRSGVGAESSEMGVQVGKRRREWEIGGRGEREDGETRGSI</sequence>
<dbReference type="AlphaFoldDB" id="A0A317SU97"/>
<feature type="non-terminal residue" evidence="2">
    <location>
        <position position="1"/>
    </location>
</feature>
<proteinExistence type="predicted"/>
<feature type="region of interest" description="Disordered" evidence="1">
    <location>
        <begin position="1"/>
        <end position="69"/>
    </location>
</feature>
<gene>
    <name evidence="2" type="ORF">C7212DRAFT_312738</name>
</gene>
<protein>
    <submittedName>
        <fullName evidence="2">Uncharacterized protein</fullName>
    </submittedName>
</protein>
<reference evidence="2 3" key="1">
    <citation type="submission" date="2018-03" db="EMBL/GenBank/DDBJ databases">
        <title>Genomes of Pezizomycetes fungi and the evolution of truffles.</title>
        <authorList>
            <person name="Murat C."/>
            <person name="Payen T."/>
            <person name="Noel B."/>
            <person name="Kuo A."/>
            <person name="Martin F.M."/>
        </authorList>
    </citation>
    <scope>NUCLEOTIDE SEQUENCE [LARGE SCALE GENOMIC DNA]</scope>
    <source>
        <strain evidence="2">091103-1</strain>
    </source>
</reference>
<keyword evidence="3" id="KW-1185">Reference proteome</keyword>
<evidence type="ECO:0000313" key="3">
    <source>
        <dbReference type="Proteomes" id="UP000246991"/>
    </source>
</evidence>
<accession>A0A317SU97</accession>
<feature type="compositionally biased region" description="Basic and acidic residues" evidence="1">
    <location>
        <begin position="1"/>
        <end position="18"/>
    </location>
</feature>
<evidence type="ECO:0000313" key="2">
    <source>
        <dbReference type="EMBL" id="PWW77952.1"/>
    </source>
</evidence>
<feature type="compositionally biased region" description="Basic and acidic residues" evidence="1">
    <location>
        <begin position="50"/>
        <end position="69"/>
    </location>
</feature>
<organism evidence="2 3">
    <name type="scientific">Tuber magnatum</name>
    <name type="common">white Piedmont truffle</name>
    <dbReference type="NCBI Taxonomy" id="42249"/>
    <lineage>
        <taxon>Eukaryota</taxon>
        <taxon>Fungi</taxon>
        <taxon>Dikarya</taxon>
        <taxon>Ascomycota</taxon>
        <taxon>Pezizomycotina</taxon>
        <taxon>Pezizomycetes</taxon>
        <taxon>Pezizales</taxon>
        <taxon>Tuberaceae</taxon>
        <taxon>Tuber</taxon>
    </lineage>
</organism>